<dbReference type="Pfam" id="PF01048">
    <property type="entry name" value="PNP_UDP_1"/>
    <property type="match status" value="1"/>
</dbReference>
<feature type="domain" description="Nucleoside phosphorylase" evidence="1">
    <location>
        <begin position="48"/>
        <end position="100"/>
    </location>
</feature>
<protein>
    <recommendedName>
        <fullName evidence="1">Nucleoside phosphorylase domain-containing protein</fullName>
    </recommendedName>
</protein>
<proteinExistence type="predicted"/>
<dbReference type="GO" id="GO:0003824">
    <property type="term" value="F:catalytic activity"/>
    <property type="evidence" value="ECO:0007669"/>
    <property type="project" value="InterPro"/>
</dbReference>
<feature type="non-terminal residue" evidence="2">
    <location>
        <position position="1"/>
    </location>
</feature>
<dbReference type="GO" id="GO:0009116">
    <property type="term" value="P:nucleoside metabolic process"/>
    <property type="evidence" value="ECO:0007669"/>
    <property type="project" value="InterPro"/>
</dbReference>
<accession>A0A382XMC1</accession>
<name>A0A382XMC1_9ZZZZ</name>
<dbReference type="AlphaFoldDB" id="A0A382XMC1"/>
<evidence type="ECO:0000259" key="1">
    <source>
        <dbReference type="Pfam" id="PF01048"/>
    </source>
</evidence>
<dbReference type="Gene3D" id="3.40.50.1580">
    <property type="entry name" value="Nucleoside phosphorylase domain"/>
    <property type="match status" value="1"/>
</dbReference>
<dbReference type="EMBL" id="UINC01168987">
    <property type="protein sequence ID" value="SVD72307.1"/>
    <property type="molecule type" value="Genomic_DNA"/>
</dbReference>
<reference evidence="2" key="1">
    <citation type="submission" date="2018-05" db="EMBL/GenBank/DDBJ databases">
        <authorList>
            <person name="Lanie J.A."/>
            <person name="Ng W.-L."/>
            <person name="Kazmierczak K.M."/>
            <person name="Andrzejewski T.M."/>
            <person name="Davidsen T.M."/>
            <person name="Wayne K.J."/>
            <person name="Tettelin H."/>
            <person name="Glass J.I."/>
            <person name="Rusch D."/>
            <person name="Podicherti R."/>
            <person name="Tsui H.-C.T."/>
            <person name="Winkler M.E."/>
        </authorList>
    </citation>
    <scope>NUCLEOTIDE SEQUENCE</scope>
</reference>
<organism evidence="2">
    <name type="scientific">marine metagenome</name>
    <dbReference type="NCBI Taxonomy" id="408172"/>
    <lineage>
        <taxon>unclassified sequences</taxon>
        <taxon>metagenomes</taxon>
        <taxon>ecological metagenomes</taxon>
    </lineage>
</organism>
<evidence type="ECO:0000313" key="2">
    <source>
        <dbReference type="EMBL" id="SVD72307.1"/>
    </source>
</evidence>
<dbReference type="SUPFAM" id="SSF53167">
    <property type="entry name" value="Purine and uridine phosphorylases"/>
    <property type="match status" value="1"/>
</dbReference>
<sequence>VKQRDMDARPQSPLGITPYEDTKFNGDLQIYKGSKFTLSTGDDFVKEKPEIKSDFVDMEGYAIAKAAGMFNKPCIMLKYASDLADEKASEEWQNNQAKGKDMLLKWLEDMEKNIKELKDE</sequence>
<gene>
    <name evidence="2" type="ORF">METZ01_LOCUS425161</name>
</gene>
<dbReference type="InterPro" id="IPR035994">
    <property type="entry name" value="Nucleoside_phosphorylase_sf"/>
</dbReference>
<dbReference type="InterPro" id="IPR000845">
    <property type="entry name" value="Nucleoside_phosphorylase_d"/>
</dbReference>